<dbReference type="InterPro" id="IPR029063">
    <property type="entry name" value="SAM-dependent_MTases_sf"/>
</dbReference>
<protein>
    <submittedName>
        <fullName evidence="1">Uncharacterized protein</fullName>
    </submittedName>
</protein>
<dbReference type="Gene3D" id="3.40.50.150">
    <property type="entry name" value="Vaccinia Virus protein VP39"/>
    <property type="match status" value="1"/>
</dbReference>
<evidence type="ECO:0000313" key="1">
    <source>
        <dbReference type="EMBL" id="CAK9054257.1"/>
    </source>
</evidence>
<proteinExistence type="predicted"/>
<accession>A0ABP0MU86</accession>
<sequence length="325" mass="36637">MRMPNVGPLPVDLHVQQLKRRPVSSLPTMDLEEASERIIHCLKRMKQDAGSGLLWEGKTIRVGTRFSGIGAVEEGLCILEKHTPSKFQVKYACDIDEDCFNFYRSRFSPSQQFHYFSNVMDVVNVDPTISKLTFLEKQKVVEGLTIKKRAICKCHKKECTIPGVLMDVSGSICKDYSPQGQQKGVEGVHALSMLVHNAELRRRKVPLRISENVVSAEGQKAIASSMSDCDLKYVITMCEDRDAGYGAVRRDRGWLAGVCPPLAWVKDPNETYQKLCAFLSEKQVSQDKLWFADGKDDILQKELQTSATRFRPYENGIDLYPASIV</sequence>
<dbReference type="SUPFAM" id="SSF53335">
    <property type="entry name" value="S-adenosyl-L-methionine-dependent methyltransferases"/>
    <property type="match status" value="1"/>
</dbReference>
<reference evidence="1 2" key="1">
    <citation type="submission" date="2024-02" db="EMBL/GenBank/DDBJ databases">
        <authorList>
            <person name="Chen Y."/>
            <person name="Shah S."/>
            <person name="Dougan E. K."/>
            <person name="Thang M."/>
            <person name="Chan C."/>
        </authorList>
    </citation>
    <scope>NUCLEOTIDE SEQUENCE [LARGE SCALE GENOMIC DNA]</scope>
</reference>
<feature type="non-terminal residue" evidence="1">
    <location>
        <position position="325"/>
    </location>
</feature>
<dbReference type="EMBL" id="CAXAMM010023819">
    <property type="protein sequence ID" value="CAK9054257.1"/>
    <property type="molecule type" value="Genomic_DNA"/>
</dbReference>
<comment type="caution">
    <text evidence="1">The sequence shown here is derived from an EMBL/GenBank/DDBJ whole genome shotgun (WGS) entry which is preliminary data.</text>
</comment>
<dbReference type="Proteomes" id="UP001642464">
    <property type="component" value="Unassembled WGS sequence"/>
</dbReference>
<name>A0ABP0MU86_9DINO</name>
<gene>
    <name evidence="1" type="ORF">SCF082_LOCUS29479</name>
</gene>
<organism evidence="1 2">
    <name type="scientific">Durusdinium trenchii</name>
    <dbReference type="NCBI Taxonomy" id="1381693"/>
    <lineage>
        <taxon>Eukaryota</taxon>
        <taxon>Sar</taxon>
        <taxon>Alveolata</taxon>
        <taxon>Dinophyceae</taxon>
        <taxon>Suessiales</taxon>
        <taxon>Symbiodiniaceae</taxon>
        <taxon>Durusdinium</taxon>
    </lineage>
</organism>
<keyword evidence="2" id="KW-1185">Reference proteome</keyword>
<evidence type="ECO:0000313" key="2">
    <source>
        <dbReference type="Proteomes" id="UP001642464"/>
    </source>
</evidence>